<proteinExistence type="inferred from homology"/>
<dbReference type="GO" id="GO:0006032">
    <property type="term" value="P:chitin catabolic process"/>
    <property type="evidence" value="ECO:0007669"/>
    <property type="project" value="UniProtKB-KW"/>
</dbReference>
<dbReference type="PROSITE" id="PS01095">
    <property type="entry name" value="GH18_1"/>
    <property type="match status" value="1"/>
</dbReference>
<evidence type="ECO:0000256" key="4">
    <source>
        <dbReference type="ARBA" id="ARBA00023277"/>
    </source>
</evidence>
<name>A0A9P5Y572_9AGAR</name>
<dbReference type="PROSITE" id="PS51910">
    <property type="entry name" value="GH18_2"/>
    <property type="match status" value="1"/>
</dbReference>
<feature type="compositionally biased region" description="Low complexity" evidence="9">
    <location>
        <begin position="421"/>
        <end position="435"/>
    </location>
</feature>
<dbReference type="SUPFAM" id="SSF54556">
    <property type="entry name" value="Chitinase insertion domain"/>
    <property type="match status" value="1"/>
</dbReference>
<evidence type="ECO:0000313" key="11">
    <source>
        <dbReference type="EMBL" id="KAF9462447.1"/>
    </source>
</evidence>
<protein>
    <submittedName>
        <fullName evidence="11">Endochitinase</fullName>
    </submittedName>
</protein>
<keyword evidence="6" id="KW-0624">Polysaccharide degradation</keyword>
<dbReference type="InterPro" id="IPR029070">
    <property type="entry name" value="Chitinase_insertion_sf"/>
</dbReference>
<dbReference type="Gene3D" id="3.10.50.10">
    <property type="match status" value="1"/>
</dbReference>
<dbReference type="Gene3D" id="3.20.20.80">
    <property type="entry name" value="Glycosidases"/>
    <property type="match status" value="1"/>
</dbReference>
<evidence type="ECO:0000256" key="9">
    <source>
        <dbReference type="SAM" id="MobiDB-lite"/>
    </source>
</evidence>
<dbReference type="SUPFAM" id="SSF51445">
    <property type="entry name" value="(Trans)glycosidases"/>
    <property type="match status" value="1"/>
</dbReference>
<dbReference type="GO" id="GO:0008843">
    <property type="term" value="F:endochitinase activity"/>
    <property type="evidence" value="ECO:0007669"/>
    <property type="project" value="UniProtKB-EC"/>
</dbReference>
<dbReference type="Proteomes" id="UP000807353">
    <property type="component" value="Unassembled WGS sequence"/>
</dbReference>
<keyword evidence="5 7" id="KW-0326">Glycosidase</keyword>
<gene>
    <name evidence="11" type="ORF">BDZ94DRAFT_1261389</name>
</gene>
<dbReference type="EMBL" id="MU150272">
    <property type="protein sequence ID" value="KAF9462447.1"/>
    <property type="molecule type" value="Genomic_DNA"/>
</dbReference>
<dbReference type="InterPro" id="IPR001579">
    <property type="entry name" value="Glyco_hydro_18_chit_AS"/>
</dbReference>
<dbReference type="InterPro" id="IPR050314">
    <property type="entry name" value="Glycosyl_Hydrlase_18"/>
</dbReference>
<evidence type="ECO:0000259" key="10">
    <source>
        <dbReference type="PROSITE" id="PS51910"/>
    </source>
</evidence>
<dbReference type="GO" id="GO:0008061">
    <property type="term" value="F:chitin binding"/>
    <property type="evidence" value="ECO:0007669"/>
    <property type="project" value="InterPro"/>
</dbReference>
<evidence type="ECO:0000256" key="3">
    <source>
        <dbReference type="ARBA" id="ARBA00023024"/>
    </source>
</evidence>
<evidence type="ECO:0000256" key="2">
    <source>
        <dbReference type="ARBA" id="ARBA00022801"/>
    </source>
</evidence>
<dbReference type="PANTHER" id="PTHR11177:SF392">
    <property type="entry name" value="HAP41P"/>
    <property type="match status" value="1"/>
</dbReference>
<dbReference type="InterPro" id="IPR011583">
    <property type="entry name" value="Chitinase_II/V-like_cat"/>
</dbReference>
<feature type="region of interest" description="Disordered" evidence="9">
    <location>
        <begin position="415"/>
        <end position="435"/>
    </location>
</feature>
<dbReference type="SMART" id="SM00636">
    <property type="entry name" value="Glyco_18"/>
    <property type="match status" value="1"/>
</dbReference>
<sequence>MAIAGSDFVQPLAPRGSEGSLSVSALPKPMVSTAWYAGWHVVDFPLSTINWSKYTQMTYAFAVTTPDPAIISVMESDEVLIPQFVAAAHKNEAKASLSIGGWTGSRWFSPNVGSSQNRTAFVKSVSGLVKKYKLDGVDFDWEYPGRQGIGCNIVNSNDTVHFLSFLQELRQSLGPNVTLSAATDVTPFAGPSGAPSPDISEFSKVLDYIAIMNYDLKSSPSTGAGPNAPLDDACAPPDRQFGSATSAVSAWTAAGMPFNQIVLGVPAYGRSYRVAPVDAFVKGSNTTLALYPFYDMNHKPPGDKWNGEGGLDVCGIYQPPGGVYAYPSLIEGGFLNSDGSVKHGIAYRYDECSETPYVYNPETETLVTFDNAQSFASKGDFIKTMGLKGFAMWEAAGDPNNILINAILNGTMNGAPRTQKSPAAPGATSSTSSASHHLSWSRPRALENKMAIYLIFVFVVCGWAFL</sequence>
<comment type="caution">
    <text evidence="11">The sequence shown here is derived from an EMBL/GenBank/DDBJ whole genome shotgun (WGS) entry which is preliminary data.</text>
</comment>
<dbReference type="OrthoDB" id="73875at2759"/>
<evidence type="ECO:0000256" key="6">
    <source>
        <dbReference type="ARBA" id="ARBA00023326"/>
    </source>
</evidence>
<feature type="domain" description="GH18" evidence="10">
    <location>
        <begin position="30"/>
        <end position="414"/>
    </location>
</feature>
<keyword evidence="4" id="KW-0119">Carbohydrate metabolism</keyword>
<keyword evidence="2 7" id="KW-0378">Hydrolase</keyword>
<evidence type="ECO:0000256" key="7">
    <source>
        <dbReference type="RuleBase" id="RU000489"/>
    </source>
</evidence>
<dbReference type="InterPro" id="IPR001223">
    <property type="entry name" value="Glyco_hydro18_cat"/>
</dbReference>
<accession>A0A9P5Y572</accession>
<evidence type="ECO:0000256" key="1">
    <source>
        <dbReference type="ARBA" id="ARBA00000822"/>
    </source>
</evidence>
<dbReference type="InterPro" id="IPR017853">
    <property type="entry name" value="GH"/>
</dbReference>
<keyword evidence="3" id="KW-0146">Chitin degradation</keyword>
<dbReference type="GO" id="GO:0000272">
    <property type="term" value="P:polysaccharide catabolic process"/>
    <property type="evidence" value="ECO:0007669"/>
    <property type="project" value="UniProtKB-KW"/>
</dbReference>
<dbReference type="Pfam" id="PF00704">
    <property type="entry name" value="Glyco_hydro_18"/>
    <property type="match status" value="1"/>
</dbReference>
<keyword evidence="12" id="KW-1185">Reference proteome</keyword>
<comment type="catalytic activity">
    <reaction evidence="1">
        <text>Random endo-hydrolysis of N-acetyl-beta-D-glucosaminide (1-&gt;4)-beta-linkages in chitin and chitodextrins.</text>
        <dbReference type="EC" id="3.2.1.14"/>
    </reaction>
</comment>
<evidence type="ECO:0000256" key="8">
    <source>
        <dbReference type="RuleBase" id="RU004453"/>
    </source>
</evidence>
<comment type="similarity">
    <text evidence="8">Belongs to the glycosyl hydrolase 18 family.</text>
</comment>
<organism evidence="11 12">
    <name type="scientific">Collybia nuda</name>
    <dbReference type="NCBI Taxonomy" id="64659"/>
    <lineage>
        <taxon>Eukaryota</taxon>
        <taxon>Fungi</taxon>
        <taxon>Dikarya</taxon>
        <taxon>Basidiomycota</taxon>
        <taxon>Agaricomycotina</taxon>
        <taxon>Agaricomycetes</taxon>
        <taxon>Agaricomycetidae</taxon>
        <taxon>Agaricales</taxon>
        <taxon>Tricholomatineae</taxon>
        <taxon>Clitocybaceae</taxon>
        <taxon>Collybia</taxon>
    </lineage>
</organism>
<evidence type="ECO:0000256" key="5">
    <source>
        <dbReference type="ARBA" id="ARBA00023295"/>
    </source>
</evidence>
<dbReference type="PANTHER" id="PTHR11177">
    <property type="entry name" value="CHITINASE"/>
    <property type="match status" value="1"/>
</dbReference>
<dbReference type="AlphaFoldDB" id="A0A9P5Y572"/>
<evidence type="ECO:0000313" key="12">
    <source>
        <dbReference type="Proteomes" id="UP000807353"/>
    </source>
</evidence>
<reference evidence="11" key="1">
    <citation type="submission" date="2020-11" db="EMBL/GenBank/DDBJ databases">
        <authorList>
            <consortium name="DOE Joint Genome Institute"/>
            <person name="Ahrendt S."/>
            <person name="Riley R."/>
            <person name="Andreopoulos W."/>
            <person name="Labutti K."/>
            <person name="Pangilinan J."/>
            <person name="Ruiz-Duenas F.J."/>
            <person name="Barrasa J.M."/>
            <person name="Sanchez-Garcia M."/>
            <person name="Camarero S."/>
            <person name="Miyauchi S."/>
            <person name="Serrano A."/>
            <person name="Linde D."/>
            <person name="Babiker R."/>
            <person name="Drula E."/>
            <person name="Ayuso-Fernandez I."/>
            <person name="Pacheco R."/>
            <person name="Padilla G."/>
            <person name="Ferreira P."/>
            <person name="Barriuso J."/>
            <person name="Kellner H."/>
            <person name="Castanera R."/>
            <person name="Alfaro M."/>
            <person name="Ramirez L."/>
            <person name="Pisabarro A.G."/>
            <person name="Kuo A."/>
            <person name="Tritt A."/>
            <person name="Lipzen A."/>
            <person name="He G."/>
            <person name="Yan M."/>
            <person name="Ng V."/>
            <person name="Cullen D."/>
            <person name="Martin F."/>
            <person name="Rosso M.-N."/>
            <person name="Henrissat B."/>
            <person name="Hibbett D."/>
            <person name="Martinez A.T."/>
            <person name="Grigoriev I.V."/>
        </authorList>
    </citation>
    <scope>NUCLEOTIDE SEQUENCE</scope>
    <source>
        <strain evidence="11">CBS 247.69</strain>
    </source>
</reference>
<dbReference type="GO" id="GO:0005576">
    <property type="term" value="C:extracellular region"/>
    <property type="evidence" value="ECO:0007669"/>
    <property type="project" value="TreeGrafter"/>
</dbReference>